<evidence type="ECO:0000313" key="1">
    <source>
        <dbReference type="EMBL" id="KAH8033432.1"/>
    </source>
</evidence>
<proteinExistence type="predicted"/>
<dbReference type="AlphaFoldDB" id="A0A9J6EHD9"/>
<name>A0A9J6EHD9_RHIMP</name>
<reference evidence="1" key="2">
    <citation type="submission" date="2021-09" db="EMBL/GenBank/DDBJ databases">
        <authorList>
            <person name="Jia N."/>
            <person name="Wang J."/>
            <person name="Shi W."/>
            <person name="Du L."/>
            <person name="Sun Y."/>
            <person name="Zhan W."/>
            <person name="Jiang J."/>
            <person name="Wang Q."/>
            <person name="Zhang B."/>
            <person name="Ji P."/>
            <person name="Sakyi L.B."/>
            <person name="Cui X."/>
            <person name="Yuan T."/>
            <person name="Jiang B."/>
            <person name="Yang W."/>
            <person name="Lam T.T.-Y."/>
            <person name="Chang Q."/>
            <person name="Ding S."/>
            <person name="Wang X."/>
            <person name="Zhu J."/>
            <person name="Ruan X."/>
            <person name="Zhao L."/>
            <person name="Wei J."/>
            <person name="Que T."/>
            <person name="Du C."/>
            <person name="Cheng J."/>
            <person name="Dai P."/>
            <person name="Han X."/>
            <person name="Huang E."/>
            <person name="Gao Y."/>
            <person name="Liu J."/>
            <person name="Shao H."/>
            <person name="Ye R."/>
            <person name="Li L."/>
            <person name="Wei W."/>
            <person name="Wang X."/>
            <person name="Wang C."/>
            <person name="Huo Q."/>
            <person name="Li W."/>
            <person name="Guo W."/>
            <person name="Chen H."/>
            <person name="Chen S."/>
            <person name="Zhou L."/>
            <person name="Zhou L."/>
            <person name="Ni X."/>
            <person name="Tian J."/>
            <person name="Zhou Y."/>
            <person name="Sheng Y."/>
            <person name="Liu T."/>
            <person name="Pan Y."/>
            <person name="Xia L."/>
            <person name="Li J."/>
            <person name="Zhao F."/>
            <person name="Cao W."/>
        </authorList>
    </citation>
    <scope>NUCLEOTIDE SEQUENCE</scope>
    <source>
        <strain evidence="1">Rmic-2018</strain>
        <tissue evidence="1">Larvae</tissue>
    </source>
</reference>
<dbReference type="VEuPathDB" id="VectorBase:LOC119160902"/>
<dbReference type="Proteomes" id="UP000821866">
    <property type="component" value="Chromosome 2"/>
</dbReference>
<accession>A0A9J6EHD9</accession>
<evidence type="ECO:0000313" key="2">
    <source>
        <dbReference type="Proteomes" id="UP000821866"/>
    </source>
</evidence>
<comment type="caution">
    <text evidence="1">The sequence shown here is derived from an EMBL/GenBank/DDBJ whole genome shotgun (WGS) entry which is preliminary data.</text>
</comment>
<gene>
    <name evidence="1" type="ORF">HPB51_012860</name>
</gene>
<dbReference type="EMBL" id="JABSTU010000004">
    <property type="protein sequence ID" value="KAH8033432.1"/>
    <property type="molecule type" value="Genomic_DNA"/>
</dbReference>
<protein>
    <submittedName>
        <fullName evidence="1">Uncharacterized protein</fullName>
    </submittedName>
</protein>
<sequence>MVWRARASALRHFAQATGTPGAADRIRTPHRQDVIASFWYFNGTACTKWTFPHGRCPARQPGIYRTLGECSLQCVENGGQADSLRCGVPAPGECELEHLRYPYFADMQAEGSARCVNSSHATLLGRRCLIGINQFDSIKACQWACQG</sequence>
<keyword evidence="2" id="KW-1185">Reference proteome</keyword>
<reference evidence="1" key="1">
    <citation type="journal article" date="2020" name="Cell">
        <title>Large-Scale Comparative Analyses of Tick Genomes Elucidate Their Genetic Diversity and Vector Capacities.</title>
        <authorList>
            <consortium name="Tick Genome and Microbiome Consortium (TIGMIC)"/>
            <person name="Jia N."/>
            <person name="Wang J."/>
            <person name="Shi W."/>
            <person name="Du L."/>
            <person name="Sun Y."/>
            <person name="Zhan W."/>
            <person name="Jiang J.F."/>
            <person name="Wang Q."/>
            <person name="Zhang B."/>
            <person name="Ji P."/>
            <person name="Bell-Sakyi L."/>
            <person name="Cui X.M."/>
            <person name="Yuan T.T."/>
            <person name="Jiang B.G."/>
            <person name="Yang W.F."/>
            <person name="Lam T.T."/>
            <person name="Chang Q.C."/>
            <person name="Ding S.J."/>
            <person name="Wang X.J."/>
            <person name="Zhu J.G."/>
            <person name="Ruan X.D."/>
            <person name="Zhao L."/>
            <person name="Wei J.T."/>
            <person name="Ye R.Z."/>
            <person name="Que T.C."/>
            <person name="Du C.H."/>
            <person name="Zhou Y.H."/>
            <person name="Cheng J.X."/>
            <person name="Dai P.F."/>
            <person name="Guo W.B."/>
            <person name="Han X.H."/>
            <person name="Huang E.J."/>
            <person name="Li L.F."/>
            <person name="Wei W."/>
            <person name="Gao Y.C."/>
            <person name="Liu J.Z."/>
            <person name="Shao H.Z."/>
            <person name="Wang X."/>
            <person name="Wang C.C."/>
            <person name="Yang T.C."/>
            <person name="Huo Q.B."/>
            <person name="Li W."/>
            <person name="Chen H.Y."/>
            <person name="Chen S.E."/>
            <person name="Zhou L.G."/>
            <person name="Ni X.B."/>
            <person name="Tian J.H."/>
            <person name="Sheng Y."/>
            <person name="Liu T."/>
            <person name="Pan Y.S."/>
            <person name="Xia L.Y."/>
            <person name="Li J."/>
            <person name="Zhao F."/>
            <person name="Cao W.C."/>
        </authorList>
    </citation>
    <scope>NUCLEOTIDE SEQUENCE</scope>
    <source>
        <strain evidence="1">Rmic-2018</strain>
    </source>
</reference>
<organism evidence="1 2">
    <name type="scientific">Rhipicephalus microplus</name>
    <name type="common">Cattle tick</name>
    <name type="synonym">Boophilus microplus</name>
    <dbReference type="NCBI Taxonomy" id="6941"/>
    <lineage>
        <taxon>Eukaryota</taxon>
        <taxon>Metazoa</taxon>
        <taxon>Ecdysozoa</taxon>
        <taxon>Arthropoda</taxon>
        <taxon>Chelicerata</taxon>
        <taxon>Arachnida</taxon>
        <taxon>Acari</taxon>
        <taxon>Parasitiformes</taxon>
        <taxon>Ixodida</taxon>
        <taxon>Ixodoidea</taxon>
        <taxon>Ixodidae</taxon>
        <taxon>Rhipicephalinae</taxon>
        <taxon>Rhipicephalus</taxon>
        <taxon>Boophilus</taxon>
    </lineage>
</organism>